<keyword evidence="4 6" id="KW-1133">Transmembrane helix</keyword>
<dbReference type="Pfam" id="PF04193">
    <property type="entry name" value="PQ-loop"/>
    <property type="match status" value="1"/>
</dbReference>
<dbReference type="InterPro" id="IPR047664">
    <property type="entry name" value="SWEET"/>
</dbReference>
<feature type="transmembrane region" description="Helical" evidence="6">
    <location>
        <begin position="212"/>
        <end position="233"/>
    </location>
</feature>
<reference evidence="7" key="1">
    <citation type="submission" date="2020-05" db="EMBL/GenBank/DDBJ databases">
        <authorList>
            <person name="Chiriac C."/>
            <person name="Salcher M."/>
            <person name="Ghai R."/>
            <person name="Kavagutti S V."/>
        </authorList>
    </citation>
    <scope>NUCLEOTIDE SEQUENCE</scope>
</reference>
<keyword evidence="5 6" id="KW-0472">Membrane</keyword>
<proteinExistence type="predicted"/>
<dbReference type="EMBL" id="CAFBNR010000059">
    <property type="protein sequence ID" value="CAB4965867.1"/>
    <property type="molecule type" value="Genomic_DNA"/>
</dbReference>
<evidence type="ECO:0000256" key="1">
    <source>
        <dbReference type="ARBA" id="ARBA00004651"/>
    </source>
</evidence>
<evidence type="ECO:0000256" key="3">
    <source>
        <dbReference type="ARBA" id="ARBA00022692"/>
    </source>
</evidence>
<feature type="transmembrane region" description="Helical" evidence="6">
    <location>
        <begin position="80"/>
        <end position="99"/>
    </location>
</feature>
<feature type="transmembrane region" description="Helical" evidence="6">
    <location>
        <begin position="105"/>
        <end position="125"/>
    </location>
</feature>
<comment type="subcellular location">
    <subcellularLocation>
        <location evidence="1">Cell membrane</location>
        <topology evidence="1">Multi-pass membrane protein</topology>
    </subcellularLocation>
</comment>
<organism evidence="7">
    <name type="scientific">freshwater metagenome</name>
    <dbReference type="NCBI Taxonomy" id="449393"/>
    <lineage>
        <taxon>unclassified sequences</taxon>
        <taxon>metagenomes</taxon>
        <taxon>ecological metagenomes</taxon>
    </lineage>
</organism>
<evidence type="ECO:0000256" key="2">
    <source>
        <dbReference type="ARBA" id="ARBA00022475"/>
    </source>
</evidence>
<feature type="transmembrane region" description="Helical" evidence="6">
    <location>
        <begin position="183"/>
        <end position="206"/>
    </location>
</feature>
<gene>
    <name evidence="7" type="ORF">UFOPK3879_01129</name>
</gene>
<dbReference type="AlphaFoldDB" id="A0A6J7LCM3"/>
<evidence type="ECO:0000256" key="5">
    <source>
        <dbReference type="ARBA" id="ARBA00023136"/>
    </source>
</evidence>
<keyword evidence="2" id="KW-1003">Cell membrane</keyword>
<evidence type="ECO:0000256" key="6">
    <source>
        <dbReference type="SAM" id="Phobius"/>
    </source>
</evidence>
<sequence>MTIEPIFDFVITGLPDLFRPLLGRQAHGIGGVHDPIYANDRTYGCEVSFRDVFSLWCISLSFTFTIPQAYRVVRRNTVEGISVFAQLQSLSGSMLWVVYGIVAETYLVVTANVMTIVGFGTVVIAQVRHRAVSWRRAVGVLTAAVVIAVVSGAVSQDVLGLIAVGVGATGILPQVIRAARTTHLVGVSVATFAMVIVMSVSWGIYGLMIDDLFIATPNIVIVPSACFIMLRALQSHHRYGKTTVATAVPAR</sequence>
<accession>A0A6J7LCM3</accession>
<evidence type="ECO:0000256" key="4">
    <source>
        <dbReference type="ARBA" id="ARBA00022989"/>
    </source>
</evidence>
<dbReference type="Gene3D" id="1.20.1280.290">
    <property type="match status" value="2"/>
</dbReference>
<feature type="transmembrane region" description="Helical" evidence="6">
    <location>
        <begin position="160"/>
        <end position="176"/>
    </location>
</feature>
<keyword evidence="3 6" id="KW-0812">Transmembrane</keyword>
<evidence type="ECO:0000313" key="7">
    <source>
        <dbReference type="EMBL" id="CAB4965867.1"/>
    </source>
</evidence>
<dbReference type="GO" id="GO:0051119">
    <property type="term" value="F:sugar transmembrane transporter activity"/>
    <property type="evidence" value="ECO:0007669"/>
    <property type="project" value="InterPro"/>
</dbReference>
<dbReference type="InterPro" id="IPR006603">
    <property type="entry name" value="PQ-loop_rpt"/>
</dbReference>
<protein>
    <submittedName>
        <fullName evidence="7">Unannotated protein</fullName>
    </submittedName>
</protein>
<name>A0A6J7LCM3_9ZZZZ</name>
<dbReference type="PANTHER" id="PTHR10791:SF30">
    <property type="entry name" value="SUGAR TRANSPORTER SWEET1"/>
    <property type="match status" value="1"/>
</dbReference>
<dbReference type="PANTHER" id="PTHR10791">
    <property type="entry name" value="RAG1-ACTIVATING PROTEIN 1"/>
    <property type="match status" value="1"/>
</dbReference>
<feature type="transmembrane region" description="Helical" evidence="6">
    <location>
        <begin position="137"/>
        <end position="154"/>
    </location>
</feature>
<dbReference type="GO" id="GO:0005886">
    <property type="term" value="C:plasma membrane"/>
    <property type="evidence" value="ECO:0007669"/>
    <property type="project" value="UniProtKB-SubCell"/>
</dbReference>